<name>A0ABP9GAU2_9ACTN</name>
<reference evidence="2" key="1">
    <citation type="journal article" date="2019" name="Int. J. Syst. Evol. Microbiol.">
        <title>The Global Catalogue of Microorganisms (GCM) 10K type strain sequencing project: providing services to taxonomists for standard genome sequencing and annotation.</title>
        <authorList>
            <consortium name="The Broad Institute Genomics Platform"/>
            <consortium name="The Broad Institute Genome Sequencing Center for Infectious Disease"/>
            <person name="Wu L."/>
            <person name="Ma J."/>
        </authorList>
    </citation>
    <scope>NUCLEOTIDE SEQUENCE [LARGE SCALE GENOMIC DNA]</scope>
    <source>
        <strain evidence="2">JCM 18123</strain>
    </source>
</reference>
<evidence type="ECO:0008006" key="3">
    <source>
        <dbReference type="Google" id="ProtNLM"/>
    </source>
</evidence>
<evidence type="ECO:0000313" key="1">
    <source>
        <dbReference type="EMBL" id="GAA4935812.1"/>
    </source>
</evidence>
<proteinExistence type="predicted"/>
<dbReference type="EMBL" id="BAABIK010000006">
    <property type="protein sequence ID" value="GAA4935812.1"/>
    <property type="molecule type" value="Genomic_DNA"/>
</dbReference>
<dbReference type="Proteomes" id="UP001499993">
    <property type="component" value="Unassembled WGS sequence"/>
</dbReference>
<gene>
    <name evidence="1" type="ORF">GCM10023224_15750</name>
</gene>
<keyword evidence="2" id="KW-1185">Reference proteome</keyword>
<evidence type="ECO:0000313" key="2">
    <source>
        <dbReference type="Proteomes" id="UP001499993"/>
    </source>
</evidence>
<organism evidence="1 2">
    <name type="scientific">Streptomonospora halophila</name>
    <dbReference type="NCBI Taxonomy" id="427369"/>
    <lineage>
        <taxon>Bacteria</taxon>
        <taxon>Bacillati</taxon>
        <taxon>Actinomycetota</taxon>
        <taxon>Actinomycetes</taxon>
        <taxon>Streptosporangiales</taxon>
        <taxon>Nocardiopsidaceae</taxon>
        <taxon>Streptomonospora</taxon>
    </lineage>
</organism>
<protein>
    <recommendedName>
        <fullName evidence="3">Immunity protein 53</fullName>
    </recommendedName>
</protein>
<accession>A0ABP9GAU2</accession>
<comment type="caution">
    <text evidence="1">The sequence shown here is derived from an EMBL/GenBank/DDBJ whole genome shotgun (WGS) entry which is preliminary data.</text>
</comment>
<dbReference type="RefSeq" id="WP_345556038.1">
    <property type="nucleotide sequence ID" value="NZ_BAABIK010000006.1"/>
</dbReference>
<sequence>MSTFFLSEFTSADHTLSVEPAGVFSGGERWRFHLWCGDALIFTEREFCTPAGWCEDKVAAHALFWATLDPDECESAREPLTGQQRAWLDSCAEYLSLALLESDGSDVDTLTRYRADA</sequence>